<keyword evidence="1" id="KW-1133">Transmembrane helix</keyword>
<dbReference type="EMBL" id="LRGB01000024">
    <property type="protein sequence ID" value="KZS21780.1"/>
    <property type="molecule type" value="Genomic_DNA"/>
</dbReference>
<name>A0A162T067_9CRUS</name>
<evidence type="ECO:0000313" key="3">
    <source>
        <dbReference type="Proteomes" id="UP000076858"/>
    </source>
</evidence>
<accession>A0A162T067</accession>
<dbReference type="AlphaFoldDB" id="A0A162T067"/>
<evidence type="ECO:0000256" key="1">
    <source>
        <dbReference type="SAM" id="Phobius"/>
    </source>
</evidence>
<keyword evidence="3" id="KW-1185">Reference proteome</keyword>
<gene>
    <name evidence="2" type="ORF">APZ42_011777</name>
</gene>
<keyword evidence="1" id="KW-0812">Transmembrane</keyword>
<evidence type="ECO:0000313" key="2">
    <source>
        <dbReference type="EMBL" id="KZS21780.1"/>
    </source>
</evidence>
<organism evidence="2 3">
    <name type="scientific">Daphnia magna</name>
    <dbReference type="NCBI Taxonomy" id="35525"/>
    <lineage>
        <taxon>Eukaryota</taxon>
        <taxon>Metazoa</taxon>
        <taxon>Ecdysozoa</taxon>
        <taxon>Arthropoda</taxon>
        <taxon>Crustacea</taxon>
        <taxon>Branchiopoda</taxon>
        <taxon>Diplostraca</taxon>
        <taxon>Cladocera</taxon>
        <taxon>Anomopoda</taxon>
        <taxon>Daphniidae</taxon>
        <taxon>Daphnia</taxon>
    </lineage>
</organism>
<sequence length="54" mass="6379">MDRWSTLYILPFIFDILLLTSFHRITRELLLQCPRTSTTLPSHVANKTEVYRGI</sequence>
<proteinExistence type="predicted"/>
<feature type="transmembrane region" description="Helical" evidence="1">
    <location>
        <begin position="6"/>
        <end position="25"/>
    </location>
</feature>
<dbReference type="Proteomes" id="UP000076858">
    <property type="component" value="Unassembled WGS sequence"/>
</dbReference>
<comment type="caution">
    <text evidence="2">The sequence shown here is derived from an EMBL/GenBank/DDBJ whole genome shotgun (WGS) entry which is preliminary data.</text>
</comment>
<keyword evidence="1" id="KW-0472">Membrane</keyword>
<protein>
    <submittedName>
        <fullName evidence="2">Uncharacterized protein</fullName>
    </submittedName>
</protein>
<reference evidence="2 3" key="1">
    <citation type="submission" date="2016-03" db="EMBL/GenBank/DDBJ databases">
        <title>EvidentialGene: Evidence-directed Construction of Genes on Genomes.</title>
        <authorList>
            <person name="Gilbert D.G."/>
            <person name="Choi J.-H."/>
            <person name="Mockaitis K."/>
            <person name="Colbourne J."/>
            <person name="Pfrender M."/>
        </authorList>
    </citation>
    <scope>NUCLEOTIDE SEQUENCE [LARGE SCALE GENOMIC DNA]</scope>
    <source>
        <strain evidence="2 3">Xinb3</strain>
        <tissue evidence="2">Complete organism</tissue>
    </source>
</reference>